<dbReference type="InterPro" id="IPR050232">
    <property type="entry name" value="FBL13/AtMIF1-like"/>
</dbReference>
<evidence type="ECO:0000313" key="4">
    <source>
        <dbReference type="RefSeq" id="XP_021836956.2"/>
    </source>
</evidence>
<dbReference type="PANTHER" id="PTHR31900:SF31">
    <property type="entry name" value="F-BOX_LRR-REPEAT PROTEIN 13-LIKE"/>
    <property type="match status" value="1"/>
</dbReference>
<dbReference type="AlphaFoldDB" id="A0A9R0JJR3"/>
<name>A0A9R0JJR3_SPIOL</name>
<organism evidence="2 3">
    <name type="scientific">Spinacia oleracea</name>
    <name type="common">Spinach</name>
    <dbReference type="NCBI Taxonomy" id="3562"/>
    <lineage>
        <taxon>Eukaryota</taxon>
        <taxon>Viridiplantae</taxon>
        <taxon>Streptophyta</taxon>
        <taxon>Embryophyta</taxon>
        <taxon>Tracheophyta</taxon>
        <taxon>Spermatophyta</taxon>
        <taxon>Magnoliopsida</taxon>
        <taxon>eudicotyledons</taxon>
        <taxon>Gunneridae</taxon>
        <taxon>Pentapetalae</taxon>
        <taxon>Caryophyllales</taxon>
        <taxon>Chenopodiaceae</taxon>
        <taxon>Chenopodioideae</taxon>
        <taxon>Anserineae</taxon>
        <taxon>Spinacia</taxon>
    </lineage>
</organism>
<accession>A0A9R0JJR3</accession>
<dbReference type="RefSeq" id="XP_021836956.2">
    <property type="nucleotide sequence ID" value="XM_021981264.2"/>
</dbReference>
<reference evidence="2" key="1">
    <citation type="journal article" date="2021" name="Nat. Commun.">
        <title>Genomic analyses provide insights into spinach domestication and the genetic basis of agronomic traits.</title>
        <authorList>
            <person name="Cai X."/>
            <person name="Sun X."/>
            <person name="Xu C."/>
            <person name="Sun H."/>
            <person name="Wang X."/>
            <person name="Ge C."/>
            <person name="Zhang Z."/>
            <person name="Wang Q."/>
            <person name="Fei Z."/>
            <person name="Jiao C."/>
            <person name="Wang Q."/>
        </authorList>
    </citation>
    <scope>NUCLEOTIDE SEQUENCE [LARGE SCALE GENOMIC DNA]</scope>
    <source>
        <strain evidence="2">cv. Varoflay</strain>
    </source>
</reference>
<dbReference type="Proteomes" id="UP000813463">
    <property type="component" value="Chromosome 2"/>
</dbReference>
<sequence>MASTTMDSNTNDGRDRLSELPDEILVHILSFLPILDAIRTVLIRRLDNLWTLLPSLNFNDTEYFKPENWHTGEIDYGEEIPHFARFMRNVLMFHKRVSIDKFLLHFCNIDMREDESSITDIKSWIRFAIDRKVKELNVHFGYIVFDSILPCCIFTSQFLVKLELLGCKIEQLSQVQMRSLKILSLKYVEVENKVLNKIISGCSSLQVLALAEIYELEKLRFSVPSIEKLYITFDSDLLLDCPNVKILNILFSSMPRLQVVDVSSLREVSIWSCDGIDEIDELFKRFCNVEVIKFYDESFQQLIFQEQYFPQTRWKRLHIESWAKEDLLFGFCIVLRNSPHLEELIIICNAPGRDLGVTNDFNVLSSCVMPQLKTVIIRGYKVPCQGLLQLAEFLLKSSVNMEKMVILPSMYEPVVAEEFKFVKQLLSFPRASSNARVIFGSEVY</sequence>
<dbReference type="Pfam" id="PF24758">
    <property type="entry name" value="LRR_At5g56370"/>
    <property type="match status" value="1"/>
</dbReference>
<feature type="domain" description="F-box" evidence="1">
    <location>
        <begin position="14"/>
        <end position="67"/>
    </location>
</feature>
<dbReference type="InterPro" id="IPR001810">
    <property type="entry name" value="F-box_dom"/>
</dbReference>
<dbReference type="InterPro" id="IPR006566">
    <property type="entry name" value="FBD"/>
</dbReference>
<dbReference type="KEGG" id="soe:110776640"/>
<dbReference type="SUPFAM" id="SSF52058">
    <property type="entry name" value="L domain-like"/>
    <property type="match status" value="1"/>
</dbReference>
<dbReference type="PROSITE" id="PS50181">
    <property type="entry name" value="FBOX"/>
    <property type="match status" value="1"/>
</dbReference>
<gene>
    <name evidence="3 4 5" type="primary">LOC110776640</name>
</gene>
<dbReference type="InterPro" id="IPR036047">
    <property type="entry name" value="F-box-like_dom_sf"/>
</dbReference>
<dbReference type="InterPro" id="IPR032675">
    <property type="entry name" value="LRR_dom_sf"/>
</dbReference>
<reference evidence="3 4" key="2">
    <citation type="submission" date="2025-05" db="UniProtKB">
        <authorList>
            <consortium name="RefSeq"/>
        </authorList>
    </citation>
    <scope>IDENTIFICATION</scope>
    <source>
        <tissue evidence="3 4">Leaf</tissue>
    </source>
</reference>
<evidence type="ECO:0000259" key="1">
    <source>
        <dbReference type="PROSITE" id="PS50181"/>
    </source>
</evidence>
<evidence type="ECO:0000313" key="5">
    <source>
        <dbReference type="RefSeq" id="XP_021837073.2"/>
    </source>
</evidence>
<dbReference type="Gene3D" id="3.80.10.10">
    <property type="entry name" value="Ribonuclease Inhibitor"/>
    <property type="match status" value="1"/>
</dbReference>
<dbReference type="SMART" id="SM00579">
    <property type="entry name" value="FBD"/>
    <property type="match status" value="1"/>
</dbReference>
<dbReference type="Pfam" id="PF08387">
    <property type="entry name" value="FBD"/>
    <property type="match status" value="1"/>
</dbReference>
<evidence type="ECO:0000313" key="3">
    <source>
        <dbReference type="RefSeq" id="XP_021836903.2"/>
    </source>
</evidence>
<keyword evidence="2" id="KW-1185">Reference proteome</keyword>
<evidence type="ECO:0000313" key="2">
    <source>
        <dbReference type="Proteomes" id="UP000813463"/>
    </source>
</evidence>
<dbReference type="PANTHER" id="PTHR31900">
    <property type="entry name" value="F-BOX/RNI SUPERFAMILY PROTEIN-RELATED"/>
    <property type="match status" value="1"/>
</dbReference>
<dbReference type="RefSeq" id="XP_021837073.2">
    <property type="nucleotide sequence ID" value="XM_021981381.2"/>
</dbReference>
<dbReference type="InterPro" id="IPR055411">
    <property type="entry name" value="LRR_FXL15/At3g58940/PEG3-like"/>
</dbReference>
<protein>
    <submittedName>
        <fullName evidence="3 4">F-box/FBD/LRR-repeat protein At5g56420</fullName>
    </submittedName>
</protein>
<proteinExistence type="predicted"/>
<dbReference type="SUPFAM" id="SSF81383">
    <property type="entry name" value="F-box domain"/>
    <property type="match status" value="1"/>
</dbReference>
<dbReference type="GeneID" id="110776640"/>
<dbReference type="RefSeq" id="XP_021836903.2">
    <property type="nucleotide sequence ID" value="XM_021981211.2"/>
</dbReference>